<evidence type="ECO:0000313" key="3">
    <source>
        <dbReference type="Proteomes" id="UP001374535"/>
    </source>
</evidence>
<dbReference type="Pfam" id="PF25597">
    <property type="entry name" value="SH3_retrovirus"/>
    <property type="match status" value="1"/>
</dbReference>
<protein>
    <recommendedName>
        <fullName evidence="1">Retroviral polymerase SH3-like domain-containing protein</fullName>
    </recommendedName>
</protein>
<feature type="domain" description="Retroviral polymerase SH3-like" evidence="1">
    <location>
        <begin position="42"/>
        <end position="91"/>
    </location>
</feature>
<sequence length="101" mass="11566">MPTPLVHNDSPFECLHGKICDLSLIRVFGFLYYSNTYTSIIKKFDNRVVPKVFLGFKPNTKGDLFLNLKNHIIEVSCNVIFHENCFPYHIDSKVLKGGTLC</sequence>
<name>A0AAQ3S587_VIGMU</name>
<dbReference type="AlphaFoldDB" id="A0AAQ3S587"/>
<dbReference type="EMBL" id="CP144698">
    <property type="protein sequence ID" value="WVZ16219.1"/>
    <property type="molecule type" value="Genomic_DNA"/>
</dbReference>
<evidence type="ECO:0000313" key="2">
    <source>
        <dbReference type="EMBL" id="WVZ16219.1"/>
    </source>
</evidence>
<dbReference type="Proteomes" id="UP001374535">
    <property type="component" value="Chromosome 3"/>
</dbReference>
<reference evidence="2 3" key="1">
    <citation type="journal article" date="2023" name="Life. Sci Alliance">
        <title>Evolutionary insights into 3D genome organization and epigenetic landscape of Vigna mungo.</title>
        <authorList>
            <person name="Junaid A."/>
            <person name="Singh B."/>
            <person name="Bhatia S."/>
        </authorList>
    </citation>
    <scope>NUCLEOTIDE SEQUENCE [LARGE SCALE GENOMIC DNA]</scope>
    <source>
        <strain evidence="2">Urdbean</strain>
    </source>
</reference>
<evidence type="ECO:0000259" key="1">
    <source>
        <dbReference type="Pfam" id="PF25597"/>
    </source>
</evidence>
<accession>A0AAQ3S587</accession>
<keyword evidence="3" id="KW-1185">Reference proteome</keyword>
<organism evidence="2 3">
    <name type="scientific">Vigna mungo</name>
    <name type="common">Black gram</name>
    <name type="synonym">Phaseolus mungo</name>
    <dbReference type="NCBI Taxonomy" id="3915"/>
    <lineage>
        <taxon>Eukaryota</taxon>
        <taxon>Viridiplantae</taxon>
        <taxon>Streptophyta</taxon>
        <taxon>Embryophyta</taxon>
        <taxon>Tracheophyta</taxon>
        <taxon>Spermatophyta</taxon>
        <taxon>Magnoliopsida</taxon>
        <taxon>eudicotyledons</taxon>
        <taxon>Gunneridae</taxon>
        <taxon>Pentapetalae</taxon>
        <taxon>rosids</taxon>
        <taxon>fabids</taxon>
        <taxon>Fabales</taxon>
        <taxon>Fabaceae</taxon>
        <taxon>Papilionoideae</taxon>
        <taxon>50 kb inversion clade</taxon>
        <taxon>NPAAA clade</taxon>
        <taxon>indigoferoid/millettioid clade</taxon>
        <taxon>Phaseoleae</taxon>
        <taxon>Vigna</taxon>
    </lineage>
</organism>
<proteinExistence type="predicted"/>
<dbReference type="InterPro" id="IPR057670">
    <property type="entry name" value="SH3_retrovirus"/>
</dbReference>
<gene>
    <name evidence="2" type="ORF">V8G54_009201</name>
</gene>